<accession>A0A1J6K9P9</accession>
<comment type="caution">
    <text evidence="1">The sequence shown here is derived from an EMBL/GenBank/DDBJ whole genome shotgun (WGS) entry which is preliminary data.</text>
</comment>
<dbReference type="AlphaFoldDB" id="A0A1J6K9P9"/>
<gene>
    <name evidence="1" type="ORF">A4A49_34249</name>
</gene>
<protein>
    <submittedName>
        <fullName evidence="1">Uncharacterized protein</fullName>
    </submittedName>
</protein>
<organism evidence="1 2">
    <name type="scientific">Nicotiana attenuata</name>
    <name type="common">Coyote tobacco</name>
    <dbReference type="NCBI Taxonomy" id="49451"/>
    <lineage>
        <taxon>Eukaryota</taxon>
        <taxon>Viridiplantae</taxon>
        <taxon>Streptophyta</taxon>
        <taxon>Embryophyta</taxon>
        <taxon>Tracheophyta</taxon>
        <taxon>Spermatophyta</taxon>
        <taxon>Magnoliopsida</taxon>
        <taxon>eudicotyledons</taxon>
        <taxon>Gunneridae</taxon>
        <taxon>Pentapetalae</taxon>
        <taxon>asterids</taxon>
        <taxon>lamiids</taxon>
        <taxon>Solanales</taxon>
        <taxon>Solanaceae</taxon>
        <taxon>Nicotianoideae</taxon>
        <taxon>Nicotianeae</taxon>
        <taxon>Nicotiana</taxon>
    </lineage>
</organism>
<sequence length="203" mass="22810">MGLNESYEQARSQLLMMVPVPSVNKAYSMLMERESQRTMSNPSTNMDNAEMSALMENRTGNQQKMMDNAEMNALMANKAGNQQKVRKKYNIFFFPALEPAYLPDTIGALYQDQAAEHDAAHDTDVVQGPDAFSEATKAFIDASPLPVDEEVDAAPQIQHYSSQDMDDALPIAVRKPTRTTTLPKWMQDFVYILCISYVKLSKL</sequence>
<dbReference type="EMBL" id="MJEQ01002656">
    <property type="protein sequence ID" value="OIT26810.1"/>
    <property type="molecule type" value="Genomic_DNA"/>
</dbReference>
<evidence type="ECO:0000313" key="1">
    <source>
        <dbReference type="EMBL" id="OIT26810.1"/>
    </source>
</evidence>
<dbReference type="Gramene" id="OIT26810">
    <property type="protein sequence ID" value="OIT26810"/>
    <property type="gene ID" value="A4A49_34249"/>
</dbReference>
<keyword evidence="2" id="KW-1185">Reference proteome</keyword>
<dbReference type="Proteomes" id="UP000187609">
    <property type="component" value="Unassembled WGS sequence"/>
</dbReference>
<dbReference type="PANTHER" id="PTHR34222">
    <property type="entry name" value="GAG_PRE-INTEGRS DOMAIN-CONTAINING PROTEIN"/>
    <property type="match status" value="1"/>
</dbReference>
<proteinExistence type="predicted"/>
<reference evidence="1" key="1">
    <citation type="submission" date="2016-11" db="EMBL/GenBank/DDBJ databases">
        <title>The genome of Nicotiana attenuata.</title>
        <authorList>
            <person name="Xu S."/>
            <person name="Brockmoeller T."/>
            <person name="Gaquerel E."/>
            <person name="Navarro A."/>
            <person name="Kuhl H."/>
            <person name="Gase K."/>
            <person name="Ling Z."/>
            <person name="Zhou W."/>
            <person name="Kreitzer C."/>
            <person name="Stanke M."/>
            <person name="Tang H."/>
            <person name="Lyons E."/>
            <person name="Pandey P."/>
            <person name="Pandey S.P."/>
            <person name="Timmermann B."/>
            <person name="Baldwin I.T."/>
        </authorList>
    </citation>
    <scope>NUCLEOTIDE SEQUENCE [LARGE SCALE GENOMIC DNA]</scope>
    <source>
        <strain evidence="1">UT</strain>
    </source>
</reference>
<evidence type="ECO:0000313" key="2">
    <source>
        <dbReference type="Proteomes" id="UP000187609"/>
    </source>
</evidence>
<name>A0A1J6K9P9_NICAT</name>
<dbReference type="PANTHER" id="PTHR34222:SF82">
    <property type="entry name" value="CCHC-TYPE DOMAIN-CONTAINING PROTEIN"/>
    <property type="match status" value="1"/>
</dbReference>